<dbReference type="GO" id="GO:0009411">
    <property type="term" value="P:response to UV"/>
    <property type="evidence" value="ECO:0007669"/>
    <property type="project" value="TreeGrafter"/>
</dbReference>
<evidence type="ECO:0000313" key="7">
    <source>
        <dbReference type="Proteomes" id="UP000095192"/>
    </source>
</evidence>
<dbReference type="InterPro" id="IPR044917">
    <property type="entry name" value="PRIMPOL"/>
</dbReference>
<keyword evidence="7" id="KW-1185">Reference proteome</keyword>
<feature type="region of interest" description="Disordered" evidence="5">
    <location>
        <begin position="1"/>
        <end position="21"/>
    </location>
</feature>
<dbReference type="GO" id="GO:0003682">
    <property type="term" value="F:chromatin binding"/>
    <property type="evidence" value="ECO:0007669"/>
    <property type="project" value="TreeGrafter"/>
</dbReference>
<evidence type="ECO:0000256" key="1">
    <source>
        <dbReference type="ARBA" id="ARBA00026139"/>
    </source>
</evidence>
<comment type="caution">
    <text evidence="6">The sequence shown here is derived from an EMBL/GenBank/DDBJ whole genome shotgun (WGS) entry which is preliminary data.</text>
</comment>
<feature type="region of interest" description="Disordered" evidence="5">
    <location>
        <begin position="339"/>
        <end position="370"/>
    </location>
</feature>
<accession>A0A1D3CTG4</accession>
<dbReference type="Proteomes" id="UP000095192">
    <property type="component" value="Unassembled WGS sequence"/>
</dbReference>
<dbReference type="GO" id="GO:0006264">
    <property type="term" value="P:mitochondrial DNA replication"/>
    <property type="evidence" value="ECO:0007669"/>
    <property type="project" value="TreeGrafter"/>
</dbReference>
<gene>
    <name evidence="6" type="ORF">cyc_06589</name>
</gene>
<dbReference type="AlphaFoldDB" id="A0A1D3CTG4"/>
<dbReference type="VEuPathDB" id="ToxoDB:LOC34622718"/>
<feature type="region of interest" description="Disordered" evidence="5">
    <location>
        <begin position="253"/>
        <end position="302"/>
    </location>
</feature>
<dbReference type="GO" id="GO:0003887">
    <property type="term" value="F:DNA-directed DNA polymerase activity"/>
    <property type="evidence" value="ECO:0007669"/>
    <property type="project" value="UniProtKB-EC"/>
</dbReference>
<sequence>MEALLHKSPRLQPKQKNQNPPKAFPSVSLFVFDKQASATACAALLRRHLLPAAVGVWAEETAAGGQRRYFCGSLRALIAAGAAAARRAESARQQQSRLLAAANAKFDDACTSTSSDTNCATPSSSTMCNLYEVLEAGQPVWLYFDVEYLFSFNPQQRSSAAIAETWRQLLLQLRGFLCNACGMCCRPDEFVSLDATTHKKFSRHLIVKALRPLCEGGPSTQPFPYPEYAEKHPSMWLLRDDCDITSTGADITSTGADITSTGADITSTGADITSTGADITSTGADTTSTGADTTSTGADTTSTEAAGNFEAAEGPHSCAGKGFCSKACLRVSRTEEGSEATAAQETGTEAAGESAPTPAARGSEKGQSTLMADAQTAGRFAEFFVLHLAKRIHLLQLQQQRQEEIQTQAVVQSHPTSGLLPKPQGYVREQQQGSSANEQLAVAAQLGSLQEEAEGGHKSCSCATEAASASLSELMLLFPFATEDGGRRCLVDLAVYTRNRCFRLLGASKFKQNTPLRVSEDCSYPLGTSLELQILRSLVGLVPPGIDIPLFHHTAIAPHPSASAAISGSSNTREKHLGSPAALDSSASLVGCRLLPVRPFLATHTHGGFFSPKVSSARTEAAAPRDIRDALLREDAHSLGLPSHVTGLRDAAAFAVAFWQRPQKHWP</sequence>
<evidence type="ECO:0000256" key="3">
    <source>
        <dbReference type="ARBA" id="ARBA00044768"/>
    </source>
</evidence>
<feature type="compositionally biased region" description="Low complexity" evidence="5">
    <location>
        <begin position="275"/>
        <end position="302"/>
    </location>
</feature>
<feature type="compositionally biased region" description="Low complexity" evidence="5">
    <location>
        <begin position="339"/>
        <end position="355"/>
    </location>
</feature>
<evidence type="ECO:0000256" key="2">
    <source>
        <dbReference type="ARBA" id="ARBA00044677"/>
    </source>
</evidence>
<dbReference type="PANTHER" id="PTHR31399:SF0">
    <property type="entry name" value="DNA-DIRECTED PRIMASE_POLYMERASE PROTEIN"/>
    <property type="match status" value="1"/>
</dbReference>
<reference evidence="6 7" key="1">
    <citation type="journal article" date="2016" name="BMC Genomics">
        <title>Comparative genomics reveals Cyclospora cayetanensis possesses coccidia-like metabolism and invasion components but unique surface antigens.</title>
        <authorList>
            <person name="Liu S."/>
            <person name="Wang L."/>
            <person name="Zheng H."/>
            <person name="Xu Z."/>
            <person name="Roellig D.M."/>
            <person name="Li N."/>
            <person name="Frace M.A."/>
            <person name="Tang K."/>
            <person name="Arrowood M.J."/>
            <person name="Moss D.M."/>
            <person name="Zhang L."/>
            <person name="Feng Y."/>
            <person name="Xiao L."/>
        </authorList>
    </citation>
    <scope>NUCLEOTIDE SEQUENCE [LARGE SCALE GENOMIC DNA]</scope>
    <source>
        <strain evidence="6 7">CHN_HEN01</strain>
    </source>
</reference>
<dbReference type="GO" id="GO:0031297">
    <property type="term" value="P:replication fork processing"/>
    <property type="evidence" value="ECO:0007669"/>
    <property type="project" value="TreeGrafter"/>
</dbReference>
<evidence type="ECO:0000313" key="6">
    <source>
        <dbReference type="EMBL" id="OEH74485.1"/>
    </source>
</evidence>
<dbReference type="PANTHER" id="PTHR31399">
    <property type="entry name" value="DNA-DIRECTED PRIMASE / POLYMERASE PROTEIN"/>
    <property type="match status" value="1"/>
</dbReference>
<comment type="catalytic activity">
    <reaction evidence="2">
        <text>ssDNA + n NTP = ssDNA/pppN(pN)n-1 hybrid + (n-1) diphosphate.</text>
        <dbReference type="EC" id="2.7.7.102"/>
    </reaction>
</comment>
<dbReference type="GO" id="GO:0042276">
    <property type="term" value="P:error-prone translesion synthesis"/>
    <property type="evidence" value="ECO:0007669"/>
    <property type="project" value="InterPro"/>
</dbReference>
<organism evidence="6 7">
    <name type="scientific">Cyclospora cayetanensis</name>
    <dbReference type="NCBI Taxonomy" id="88456"/>
    <lineage>
        <taxon>Eukaryota</taxon>
        <taxon>Sar</taxon>
        <taxon>Alveolata</taxon>
        <taxon>Apicomplexa</taxon>
        <taxon>Conoidasida</taxon>
        <taxon>Coccidia</taxon>
        <taxon>Eucoccidiorida</taxon>
        <taxon>Eimeriorina</taxon>
        <taxon>Eimeriidae</taxon>
        <taxon>Cyclospora</taxon>
    </lineage>
</organism>
<name>A0A1D3CTG4_9EIME</name>
<dbReference type="GO" id="GO:0005634">
    <property type="term" value="C:nucleus"/>
    <property type="evidence" value="ECO:0007669"/>
    <property type="project" value="TreeGrafter"/>
</dbReference>
<dbReference type="InParanoid" id="A0A1D3CTG4"/>
<evidence type="ECO:0000256" key="4">
    <source>
        <dbReference type="ARBA" id="ARBA00047303"/>
    </source>
</evidence>
<dbReference type="EMBL" id="JROU02002029">
    <property type="protein sequence ID" value="OEH74485.1"/>
    <property type="molecule type" value="Genomic_DNA"/>
</dbReference>
<feature type="compositionally biased region" description="Polar residues" evidence="5">
    <location>
        <begin position="253"/>
        <end position="274"/>
    </location>
</feature>
<evidence type="ECO:0000256" key="5">
    <source>
        <dbReference type="SAM" id="MobiDB-lite"/>
    </source>
</evidence>
<dbReference type="VEuPathDB" id="ToxoDB:cyc_06589"/>
<comment type="catalytic activity">
    <reaction evidence="4">
        <text>DNA(n) + a 2'-deoxyribonucleoside 5'-triphosphate = DNA(n+1) + diphosphate</text>
        <dbReference type="Rhea" id="RHEA:22508"/>
        <dbReference type="Rhea" id="RHEA-COMP:17339"/>
        <dbReference type="Rhea" id="RHEA-COMP:17340"/>
        <dbReference type="ChEBI" id="CHEBI:33019"/>
        <dbReference type="ChEBI" id="CHEBI:61560"/>
        <dbReference type="ChEBI" id="CHEBI:173112"/>
        <dbReference type="EC" id="2.7.7.7"/>
    </reaction>
    <physiologicalReaction direction="left-to-right" evidence="4">
        <dbReference type="Rhea" id="RHEA:22509"/>
    </physiologicalReaction>
</comment>
<protein>
    <recommendedName>
        <fullName evidence="1">DNA-directed primase/polymerase protein</fullName>
        <ecNumber evidence="3">2.7.7.102</ecNumber>
    </recommendedName>
</protein>
<proteinExistence type="predicted"/>
<dbReference type="GO" id="GO:0005759">
    <property type="term" value="C:mitochondrial matrix"/>
    <property type="evidence" value="ECO:0007669"/>
    <property type="project" value="TreeGrafter"/>
</dbReference>
<dbReference type="EC" id="2.7.7.102" evidence="3"/>